<keyword evidence="2" id="KW-1185">Reference proteome</keyword>
<dbReference type="Proteomes" id="UP001489719">
    <property type="component" value="Unassembled WGS sequence"/>
</dbReference>
<gene>
    <name evidence="1" type="ORF">V1517DRAFT_3407</name>
</gene>
<dbReference type="EMBL" id="MU970034">
    <property type="protein sequence ID" value="KAK9326438.1"/>
    <property type="molecule type" value="Genomic_DNA"/>
</dbReference>
<name>A0ACC3U1T4_9ASCO</name>
<reference evidence="2" key="1">
    <citation type="journal article" date="2024" name="Front. Bioeng. Biotechnol.">
        <title>Genome-scale model development and genomic sequencing of the oleaginous clade Lipomyces.</title>
        <authorList>
            <person name="Czajka J.J."/>
            <person name="Han Y."/>
            <person name="Kim J."/>
            <person name="Mondo S.J."/>
            <person name="Hofstad B.A."/>
            <person name="Robles A."/>
            <person name="Haridas S."/>
            <person name="Riley R."/>
            <person name="LaButti K."/>
            <person name="Pangilinan J."/>
            <person name="Andreopoulos W."/>
            <person name="Lipzen A."/>
            <person name="Yan J."/>
            <person name="Wang M."/>
            <person name="Ng V."/>
            <person name="Grigoriev I.V."/>
            <person name="Spatafora J.W."/>
            <person name="Magnuson J.K."/>
            <person name="Baker S.E."/>
            <person name="Pomraning K.R."/>
        </authorList>
    </citation>
    <scope>NUCLEOTIDE SEQUENCE [LARGE SCALE GENOMIC DNA]</scope>
    <source>
        <strain evidence="2">CBS 10300</strain>
    </source>
</reference>
<sequence>MKLLYGIHIALLAGTALSFTVHEVVIRGLSFNPNSVTAATGDYVRFTFEAGPHGVAQAAFDSPCQPLSSPSSGNDVVFFSGIMTPSGSNSPTFTIEINSTDPLWFYCPVDGHCEGGMVGAINPTSDETVDDFASAAAQVSSSSAPSEPAGDVAIESSSISSSAIPSSTSMSSSATTSKSASTSMSASGTAESITTMTSATTSSTGVAAVTTSGAGTLAINAAALLVAGALVFARILA</sequence>
<evidence type="ECO:0000313" key="2">
    <source>
        <dbReference type="Proteomes" id="UP001489719"/>
    </source>
</evidence>
<comment type="caution">
    <text evidence="1">The sequence shown here is derived from an EMBL/GenBank/DDBJ whole genome shotgun (WGS) entry which is preliminary data.</text>
</comment>
<proteinExistence type="predicted"/>
<evidence type="ECO:0000313" key="1">
    <source>
        <dbReference type="EMBL" id="KAK9326438.1"/>
    </source>
</evidence>
<organism evidence="1 2">
    <name type="scientific">Lipomyces orientalis</name>
    <dbReference type="NCBI Taxonomy" id="1233043"/>
    <lineage>
        <taxon>Eukaryota</taxon>
        <taxon>Fungi</taxon>
        <taxon>Dikarya</taxon>
        <taxon>Ascomycota</taxon>
        <taxon>Saccharomycotina</taxon>
        <taxon>Lipomycetes</taxon>
        <taxon>Lipomycetales</taxon>
        <taxon>Lipomycetaceae</taxon>
        <taxon>Lipomyces</taxon>
    </lineage>
</organism>
<protein>
    <submittedName>
        <fullName evidence="1">Cupredoxin</fullName>
    </submittedName>
</protein>
<accession>A0ACC3U1T4</accession>